<accession>A0ABN2Q784</accession>
<evidence type="ECO:0000313" key="2">
    <source>
        <dbReference type="Proteomes" id="UP001500571"/>
    </source>
</evidence>
<protein>
    <submittedName>
        <fullName evidence="1">DUF4012 domain-containing protein</fullName>
    </submittedName>
</protein>
<dbReference type="RefSeq" id="WP_344041379.1">
    <property type="nucleotide sequence ID" value="NZ_BAAAPB010000001.1"/>
</dbReference>
<name>A0ABN2Q784_9ACTN</name>
<gene>
    <name evidence="1" type="ORF">GCM10009798_01460</name>
</gene>
<keyword evidence="2" id="KW-1185">Reference proteome</keyword>
<sequence>MRVHHPRRLALCSVAAIVVAIVAYAGWLVWDSGRALAAAADDARAAKAAVSAADPAAASRALDDFSSHASTAAHRTDSPVWSLLTKLPAIGDDAEGVRAVSQAADALGAGGLDGLARSVGDMDAFVPHDGTVDVQAVERLQQPVADVHRALAAARVALSRQDPRGFVGPLRTKYLDLQRQIASADDALTAADRTLRVLPVMLGADGPRSYLLVMQNNAEIRATGGLPGSVSLIRADKGRISMVKQATGTALGHAPAPVLPLTAAERTLFGDNLGRYFLDGNLTPDFPRSAALWKARWQQVEGGEVDGVVSVDTVTLSYLLRALGPITVDGVRLTGDNVVDELLHNAYVRIAAPADQDVFFRDVAVAVFDRLTSFGGSRSDLVDALRRGATERRVLVHDFDPAVQGELAGTAVAGELTTTSTRSPQVGIYFADGTLGKMSYYLRYGARVTATSCQGGVQSMSGRLTVRSTAPKDAKAALPEYVLGYGVPAESLGSQLVVVQIFAPEGGKFANFDTNGLDFDQTDADFEGRPVRTLWVLLKPGEVKDLSWTMTSGPGQTGAGRLSVTPSIEAGSKSMSMPSAC</sequence>
<proteinExistence type="predicted"/>
<dbReference type="Proteomes" id="UP001500571">
    <property type="component" value="Unassembled WGS sequence"/>
</dbReference>
<comment type="caution">
    <text evidence="1">The sequence shown here is derived from an EMBL/GenBank/DDBJ whole genome shotgun (WGS) entry which is preliminary data.</text>
</comment>
<reference evidence="1 2" key="1">
    <citation type="journal article" date="2019" name="Int. J. Syst. Evol. Microbiol.">
        <title>The Global Catalogue of Microorganisms (GCM) 10K type strain sequencing project: providing services to taxonomists for standard genome sequencing and annotation.</title>
        <authorList>
            <consortium name="The Broad Institute Genomics Platform"/>
            <consortium name="The Broad Institute Genome Sequencing Center for Infectious Disease"/>
            <person name="Wu L."/>
            <person name="Ma J."/>
        </authorList>
    </citation>
    <scope>NUCLEOTIDE SEQUENCE [LARGE SCALE GENOMIC DNA]</scope>
    <source>
        <strain evidence="1 2">JCM 15309</strain>
    </source>
</reference>
<dbReference type="EMBL" id="BAAAPB010000001">
    <property type="protein sequence ID" value="GAA1946187.1"/>
    <property type="molecule type" value="Genomic_DNA"/>
</dbReference>
<dbReference type="Pfam" id="PF13196">
    <property type="entry name" value="DUF4012"/>
    <property type="match status" value="1"/>
</dbReference>
<evidence type="ECO:0000313" key="1">
    <source>
        <dbReference type="EMBL" id="GAA1946187.1"/>
    </source>
</evidence>
<organism evidence="1 2">
    <name type="scientific">Nocardioides panacihumi</name>
    <dbReference type="NCBI Taxonomy" id="400774"/>
    <lineage>
        <taxon>Bacteria</taxon>
        <taxon>Bacillati</taxon>
        <taxon>Actinomycetota</taxon>
        <taxon>Actinomycetes</taxon>
        <taxon>Propionibacteriales</taxon>
        <taxon>Nocardioidaceae</taxon>
        <taxon>Nocardioides</taxon>
    </lineage>
</organism>
<dbReference type="InterPro" id="IPR025101">
    <property type="entry name" value="DUF4012"/>
</dbReference>